<proteinExistence type="inferred from homology"/>
<keyword evidence="4" id="KW-1133">Transmembrane helix</keyword>
<dbReference type="STRING" id="1754191.A0A1Y1V545"/>
<dbReference type="InterPro" id="IPR005135">
    <property type="entry name" value="Endo/exonuclease/phosphatase"/>
</dbReference>
<reference evidence="6 7" key="1">
    <citation type="submission" date="2016-08" db="EMBL/GenBank/DDBJ databases">
        <title>Genomes of anaerobic fungi encode conserved fungal cellulosomes for biomass hydrolysis.</title>
        <authorList>
            <consortium name="DOE Joint Genome Institute"/>
            <person name="Haitjema C.H."/>
            <person name="Gilmore S.P."/>
            <person name="Henske J.K."/>
            <person name="Solomon K.V."/>
            <person name="De Groot R."/>
            <person name="Kuo A."/>
            <person name="Mondo S.J."/>
            <person name="Salamov A.A."/>
            <person name="Labutti K."/>
            <person name="Zhao Z."/>
            <person name="Chiniquy J."/>
            <person name="Barry K."/>
            <person name="Brewer H.M."/>
            <person name="Purvine S.O."/>
            <person name="Wright A.T."/>
            <person name="Boxma B."/>
            <person name="Van Alen T."/>
            <person name="Hackstein J.H."/>
            <person name="Baker S.E."/>
            <person name="Grigoriev I.V."/>
            <person name="O'Malley M.A."/>
        </authorList>
    </citation>
    <scope>NUCLEOTIDE SEQUENCE [LARGE SCALE GENOMIC DNA]</scope>
    <source>
        <strain evidence="7">finn</strain>
    </source>
</reference>
<evidence type="ECO:0000256" key="3">
    <source>
        <dbReference type="ARBA" id="ARBA00022801"/>
    </source>
</evidence>
<dbReference type="GO" id="GO:0004767">
    <property type="term" value="F:sphingomyelin phosphodiesterase activity"/>
    <property type="evidence" value="ECO:0007669"/>
    <property type="project" value="UniProtKB-EC"/>
</dbReference>
<reference evidence="6 7" key="2">
    <citation type="submission" date="2016-08" db="EMBL/GenBank/DDBJ databases">
        <title>Pervasive Adenine N6-methylation of Active Genes in Fungi.</title>
        <authorList>
            <consortium name="DOE Joint Genome Institute"/>
            <person name="Mondo S.J."/>
            <person name="Dannebaum R.O."/>
            <person name="Kuo R.C."/>
            <person name="Labutti K."/>
            <person name="Haridas S."/>
            <person name="Kuo A."/>
            <person name="Salamov A."/>
            <person name="Ahrendt S.R."/>
            <person name="Lipzen A."/>
            <person name="Sullivan W."/>
            <person name="Andreopoulos W.B."/>
            <person name="Clum A."/>
            <person name="Lindquist E."/>
            <person name="Daum C."/>
            <person name="Ramamoorthy G.K."/>
            <person name="Gryganskyi A."/>
            <person name="Culley D."/>
            <person name="Magnuson J.K."/>
            <person name="James T.Y."/>
            <person name="O'Malley M.A."/>
            <person name="Stajich J.E."/>
            <person name="Spatafora J.W."/>
            <person name="Visel A."/>
            <person name="Grigoriev I.V."/>
        </authorList>
    </citation>
    <scope>NUCLEOTIDE SEQUENCE [LARGE SCALE GENOMIC DNA]</scope>
    <source>
        <strain evidence="7">finn</strain>
    </source>
</reference>
<dbReference type="GO" id="GO:0005576">
    <property type="term" value="C:extracellular region"/>
    <property type="evidence" value="ECO:0007669"/>
    <property type="project" value="InterPro"/>
</dbReference>
<dbReference type="GO" id="GO:0005737">
    <property type="term" value="C:cytoplasm"/>
    <property type="evidence" value="ECO:0007669"/>
    <property type="project" value="TreeGrafter"/>
</dbReference>
<keyword evidence="4" id="KW-0812">Transmembrane</keyword>
<dbReference type="EC" id="3.1.4.12" evidence="2"/>
<gene>
    <name evidence="6" type="ORF">BCR36DRAFT_356815</name>
</gene>
<comment type="similarity">
    <text evidence="1">Belongs to the neutral sphingomyelinase family.</text>
</comment>
<evidence type="ECO:0000256" key="2">
    <source>
        <dbReference type="ARBA" id="ARBA00012369"/>
    </source>
</evidence>
<keyword evidence="3" id="KW-0378">Hydrolase</keyword>
<keyword evidence="4" id="KW-0472">Membrane</keyword>
<dbReference type="InterPro" id="IPR038772">
    <property type="entry name" value="Sph/SMPD2-like"/>
</dbReference>
<name>A0A1Y1V545_9FUNG</name>
<protein>
    <recommendedName>
        <fullName evidence="2">sphingomyelin phosphodiesterase</fullName>
        <ecNumber evidence="2">3.1.4.12</ecNumber>
    </recommendedName>
</protein>
<evidence type="ECO:0000313" key="6">
    <source>
        <dbReference type="EMBL" id="ORX46690.1"/>
    </source>
</evidence>
<feature type="transmembrane region" description="Helical" evidence="4">
    <location>
        <begin position="7"/>
        <end position="23"/>
    </location>
</feature>
<dbReference type="CDD" id="cd09078">
    <property type="entry name" value="nSMase"/>
    <property type="match status" value="1"/>
</dbReference>
<dbReference type="Proteomes" id="UP000193719">
    <property type="component" value="Unassembled WGS sequence"/>
</dbReference>
<sequence>MIIKNKLYFFILANIFFIQIAIMEDIKILSYNIFLRPPPVHDKLSDYKDERVKLIGEKVIPNYDIIAFEEAFGSLNKRRESLIQYGKDNGLNYHYSDASQSICNLKVDGGLLFLSKYPIVEKDKIEYPRGCHSDWLAIKGSLYLRLKVGNDKHINIFSTHLQASYDEYPTPDSKSVKVRMKQALILHKFIYQHMKKHENEPCFVMGDFNVDGVRPPEEIENKGWYTEKANLKDKNLDVNAHSNEYIALINILKGDLDAVPDEYKPEDVPETPLLGTNEIKPRFNIRDLIYDFQNPNVHPITTSNFRGTDKLFEEKCLDYIFELTPYEEICYNPDNREEDCKTPINNDMQPDKTAVEEANPMLNPNKQYKVCSAKVEPYEVDNPNFKYLSDHFSVTTTIEL</sequence>
<dbReference type="OrthoDB" id="40902at2759"/>
<evidence type="ECO:0000313" key="7">
    <source>
        <dbReference type="Proteomes" id="UP000193719"/>
    </source>
</evidence>
<keyword evidence="7" id="KW-1185">Reference proteome</keyword>
<dbReference type="AlphaFoldDB" id="A0A1Y1V545"/>
<dbReference type="InterPro" id="IPR017766">
    <property type="entry name" value="Sphingomyelinase/PLipase_C"/>
</dbReference>
<dbReference type="PANTHER" id="PTHR16320">
    <property type="entry name" value="SPHINGOMYELINASE FAMILY MEMBER"/>
    <property type="match status" value="1"/>
</dbReference>
<evidence type="ECO:0000256" key="1">
    <source>
        <dbReference type="ARBA" id="ARBA00006335"/>
    </source>
</evidence>
<dbReference type="InterPro" id="IPR036691">
    <property type="entry name" value="Endo/exonu/phosph_ase_sf"/>
</dbReference>
<dbReference type="Pfam" id="PF03372">
    <property type="entry name" value="Exo_endo_phos"/>
    <property type="match status" value="1"/>
</dbReference>
<dbReference type="SUPFAM" id="SSF56219">
    <property type="entry name" value="DNase I-like"/>
    <property type="match status" value="1"/>
</dbReference>
<dbReference type="PANTHER" id="PTHR16320:SF1">
    <property type="entry name" value="SPHINGOMYELINASE DDB_G0288017"/>
    <property type="match status" value="1"/>
</dbReference>
<dbReference type="EMBL" id="MCFH01000034">
    <property type="protein sequence ID" value="ORX46690.1"/>
    <property type="molecule type" value="Genomic_DNA"/>
</dbReference>
<dbReference type="Gene3D" id="3.60.10.10">
    <property type="entry name" value="Endonuclease/exonuclease/phosphatase"/>
    <property type="match status" value="1"/>
</dbReference>
<accession>A0A1Y1V545</accession>
<feature type="domain" description="Endonuclease/exonuclease/phosphatase" evidence="5">
    <location>
        <begin position="30"/>
        <end position="210"/>
    </location>
</feature>
<organism evidence="6 7">
    <name type="scientific">Piromyces finnis</name>
    <dbReference type="NCBI Taxonomy" id="1754191"/>
    <lineage>
        <taxon>Eukaryota</taxon>
        <taxon>Fungi</taxon>
        <taxon>Fungi incertae sedis</taxon>
        <taxon>Chytridiomycota</taxon>
        <taxon>Chytridiomycota incertae sedis</taxon>
        <taxon>Neocallimastigomycetes</taxon>
        <taxon>Neocallimastigales</taxon>
        <taxon>Neocallimastigaceae</taxon>
        <taxon>Piromyces</taxon>
    </lineage>
</organism>
<evidence type="ECO:0000256" key="4">
    <source>
        <dbReference type="SAM" id="Phobius"/>
    </source>
</evidence>
<comment type="caution">
    <text evidence="6">The sequence shown here is derived from an EMBL/GenBank/DDBJ whole genome shotgun (WGS) entry which is preliminary data.</text>
</comment>
<evidence type="ECO:0000259" key="5">
    <source>
        <dbReference type="Pfam" id="PF03372"/>
    </source>
</evidence>